<feature type="signal peptide" evidence="1">
    <location>
        <begin position="1"/>
        <end position="18"/>
    </location>
</feature>
<sequence>MKQLLKVCMLFFVINLHAQQDQPNTNEAIIYQGKKHINSEGKKFSFAFDKNDKIKLAFKTEKGKKLKTVTVKNIFGKTIWKSENSFEINQEIAIPTEGVYTFEFKAKSMGSRDVFINISRASNKLYNPAWTNFNTYKKELVNYKVDSMVGYKEPIAAKKEFKVFDRYLYQNIETFNFHSQVLGQWGKHKSQAKGYDLGIDKNLIPRNGKFKGYTYSINSTIGGAKHWVIADVTVSVGALFLSPAASFAAHGAMALVGPQPGNEPIQYFISNRHSDINVVKEIYSPSNNIKKGADKVVGGGKKIGGAIVGAFNKKAGKKISGGGTGIKSYSENDLSYTQKGKVTNLFIYSSKPYPNEWFIVANPERTQAKNIHMEANAIFYAPIFKKLFANELTYDLETIEVPKTTYQYFKSTTYSSIKN</sequence>
<evidence type="ECO:0000313" key="2">
    <source>
        <dbReference type="EMBL" id="SDX62275.1"/>
    </source>
</evidence>
<organism evidence="2 3">
    <name type="scientific">Lutibacter oricola</name>
    <dbReference type="NCBI Taxonomy" id="762486"/>
    <lineage>
        <taxon>Bacteria</taxon>
        <taxon>Pseudomonadati</taxon>
        <taxon>Bacteroidota</taxon>
        <taxon>Flavobacteriia</taxon>
        <taxon>Flavobacteriales</taxon>
        <taxon>Flavobacteriaceae</taxon>
        <taxon>Lutibacter</taxon>
    </lineage>
</organism>
<dbReference type="Proteomes" id="UP000199595">
    <property type="component" value="Unassembled WGS sequence"/>
</dbReference>
<gene>
    <name evidence="2" type="ORF">SAMN05444411_10772</name>
</gene>
<evidence type="ECO:0000256" key="1">
    <source>
        <dbReference type="SAM" id="SignalP"/>
    </source>
</evidence>
<dbReference type="OrthoDB" id="1491922at2"/>
<dbReference type="STRING" id="762486.SAMN05444411_10772"/>
<feature type="chain" id="PRO_5011610080" evidence="1">
    <location>
        <begin position="19"/>
        <end position="419"/>
    </location>
</feature>
<keyword evidence="3" id="KW-1185">Reference proteome</keyword>
<dbReference type="AlphaFoldDB" id="A0A1H3D7B2"/>
<protein>
    <submittedName>
        <fullName evidence="2">Uncharacterized protein</fullName>
    </submittedName>
</protein>
<dbReference type="RefSeq" id="WP_139170965.1">
    <property type="nucleotide sequence ID" value="NZ_FNNJ01000007.1"/>
</dbReference>
<name>A0A1H3D7B2_9FLAO</name>
<evidence type="ECO:0000313" key="3">
    <source>
        <dbReference type="Proteomes" id="UP000199595"/>
    </source>
</evidence>
<keyword evidence="1" id="KW-0732">Signal</keyword>
<dbReference type="EMBL" id="FNNJ01000007">
    <property type="protein sequence ID" value="SDX62275.1"/>
    <property type="molecule type" value="Genomic_DNA"/>
</dbReference>
<accession>A0A1H3D7B2</accession>
<reference evidence="2 3" key="1">
    <citation type="submission" date="2016-10" db="EMBL/GenBank/DDBJ databases">
        <authorList>
            <person name="de Groot N.N."/>
        </authorList>
    </citation>
    <scope>NUCLEOTIDE SEQUENCE [LARGE SCALE GENOMIC DNA]</scope>
    <source>
        <strain evidence="2 3">DSM 24956</strain>
    </source>
</reference>
<proteinExistence type="predicted"/>